<organism evidence="1">
    <name type="scientific">Opuntia streptacantha</name>
    <name type="common">Prickly pear cactus</name>
    <name type="synonym">Opuntia cardona</name>
    <dbReference type="NCBI Taxonomy" id="393608"/>
    <lineage>
        <taxon>Eukaryota</taxon>
        <taxon>Viridiplantae</taxon>
        <taxon>Streptophyta</taxon>
        <taxon>Embryophyta</taxon>
        <taxon>Tracheophyta</taxon>
        <taxon>Spermatophyta</taxon>
        <taxon>Magnoliopsida</taxon>
        <taxon>eudicotyledons</taxon>
        <taxon>Gunneridae</taxon>
        <taxon>Pentapetalae</taxon>
        <taxon>Caryophyllales</taxon>
        <taxon>Cactineae</taxon>
        <taxon>Cactaceae</taxon>
        <taxon>Opuntioideae</taxon>
        <taxon>Opuntia</taxon>
    </lineage>
</organism>
<reference evidence="1" key="2">
    <citation type="submission" date="2020-07" db="EMBL/GenBank/DDBJ databases">
        <authorList>
            <person name="Vera ALvarez R."/>
            <person name="Arias-Moreno D.M."/>
            <person name="Jimenez-Jacinto V."/>
            <person name="Jimenez-Bremont J.F."/>
            <person name="Swaminathan K."/>
            <person name="Moose S.P."/>
            <person name="Guerrero-Gonzalez M.L."/>
            <person name="Marino-Ramirez L."/>
            <person name="Landsman D."/>
            <person name="Rodriguez-Kessler M."/>
            <person name="Delgado-Sanchez P."/>
        </authorList>
    </citation>
    <scope>NUCLEOTIDE SEQUENCE</scope>
    <source>
        <tissue evidence="1">Cladode</tissue>
    </source>
</reference>
<accession>A0A7C9DX22</accession>
<dbReference type="EMBL" id="GISG01002772">
    <property type="protein sequence ID" value="MBA4614544.1"/>
    <property type="molecule type" value="Transcribed_RNA"/>
</dbReference>
<evidence type="ECO:0000313" key="1">
    <source>
        <dbReference type="EMBL" id="MBA4653342.1"/>
    </source>
</evidence>
<proteinExistence type="predicted"/>
<sequence length="99" mass="11109">MLRTEQNRSAHLCTESWVARTILHSQSTTSPPSTLGVKGSAPIHIHKRIFAFASTQTSLNLPARVQVSWIWVWTASPPQTFWDLSNQGRILRDLGVSIE</sequence>
<protein>
    <submittedName>
        <fullName evidence="1">Uncharacterized protein</fullName>
    </submittedName>
</protein>
<reference evidence="1" key="1">
    <citation type="journal article" date="2013" name="J. Plant Res.">
        <title>Effect of fungi and light on seed germination of three Opuntia species from semiarid lands of central Mexico.</title>
        <authorList>
            <person name="Delgado-Sanchez P."/>
            <person name="Jimenez-Bremont J.F."/>
            <person name="Guerrero-Gonzalez Mde L."/>
            <person name="Flores J."/>
        </authorList>
    </citation>
    <scope>NUCLEOTIDE SEQUENCE</scope>
    <source>
        <tissue evidence="1">Cladode</tissue>
    </source>
</reference>
<dbReference type="AlphaFoldDB" id="A0A7C9DX22"/>
<dbReference type="EMBL" id="GISG01178707">
    <property type="protein sequence ID" value="MBA4653342.1"/>
    <property type="molecule type" value="Transcribed_RNA"/>
</dbReference>
<name>A0A7C9DX22_OPUST</name>